<dbReference type="Pfam" id="PF08230">
    <property type="entry name" value="CW_7"/>
    <property type="match status" value="3"/>
</dbReference>
<sequence>MIKIIQNLVSKAKYGIKCPYSMKPTRIVVHNTANDAPAKNEISYMISNDNEVSFHFAVDDKEVIQGIPLDRNAWHAGDGGNGKGNREGIAIEICYSKSGGERFEKAERLAAELIAQLLKERGWRIDKVTKHQDYSDKYCPHRTLDMGWQRFLDMVKKELGDNSSDTSNKKSIDEVVDEVIAGKWGNGNDRKKQLEAAGYDYNVIQSKVNAKLNGSSSTSSKPSKTISQIADEVIAGKWGNGNDRKQRLEKAGYNYNEVQKKVNEKLGGASSSKPAKKSNETIAKEVIRGDWGNGAERKKRLEAAGYNYNTIQNLVNKML</sequence>
<dbReference type="Gene3D" id="3.40.80.10">
    <property type="entry name" value="Peptidoglycan recognition protein-like"/>
    <property type="match status" value="1"/>
</dbReference>
<organism evidence="10 11">
    <name type="scientific">Amedibacterium intestinale</name>
    <dbReference type="NCBI Taxonomy" id="2583452"/>
    <lineage>
        <taxon>Bacteria</taxon>
        <taxon>Bacillati</taxon>
        <taxon>Bacillota</taxon>
        <taxon>Erysipelotrichia</taxon>
        <taxon>Erysipelotrichales</taxon>
        <taxon>Erysipelotrichaceae</taxon>
        <taxon>Amedibacterium</taxon>
    </lineage>
</organism>
<accession>A0A6N4TKW0</accession>
<dbReference type="KEGG" id="aarg:Aargi30884_16150"/>
<keyword evidence="6" id="KW-0178">Competence</keyword>
<dbReference type="EMBL" id="AP019695">
    <property type="protein sequence ID" value="BBK22712.1"/>
    <property type="molecule type" value="Genomic_DNA"/>
</dbReference>
<dbReference type="EC" id="3.5.1.28" evidence="3"/>
<dbReference type="GO" id="GO:0030435">
    <property type="term" value="P:sporulation resulting in formation of a cellular spore"/>
    <property type="evidence" value="ECO:0007669"/>
    <property type="project" value="UniProtKB-KW"/>
</dbReference>
<dbReference type="InterPro" id="IPR051206">
    <property type="entry name" value="NAMLAA_amidase_2"/>
</dbReference>
<feature type="domain" description="Cpl-7 lysozyme C-terminal" evidence="9">
    <location>
        <begin position="172"/>
        <end position="213"/>
    </location>
</feature>
<dbReference type="PANTHER" id="PTHR30417">
    <property type="entry name" value="N-ACETYLMURAMOYL-L-ALANINE AMIDASE AMID"/>
    <property type="match status" value="1"/>
</dbReference>
<dbReference type="InterPro" id="IPR013168">
    <property type="entry name" value="Cpl_7_lyso_C"/>
</dbReference>
<keyword evidence="4" id="KW-0378">Hydrolase</keyword>
<comment type="similarity">
    <text evidence="2">Belongs to the N-acetylmuramoyl-L-alanine amidase 2 family.</text>
</comment>
<evidence type="ECO:0000259" key="8">
    <source>
        <dbReference type="SMART" id="SM00644"/>
    </source>
</evidence>
<evidence type="ECO:0000256" key="6">
    <source>
        <dbReference type="ARBA" id="ARBA00023287"/>
    </source>
</evidence>
<evidence type="ECO:0000256" key="1">
    <source>
        <dbReference type="ARBA" id="ARBA00001561"/>
    </source>
</evidence>
<comment type="catalytic activity">
    <reaction evidence="1">
        <text>Hydrolyzes the link between N-acetylmuramoyl residues and L-amino acid residues in certain cell-wall glycopeptides.</text>
        <dbReference type="EC" id="3.5.1.28"/>
    </reaction>
</comment>
<feature type="domain" description="Cpl-7 lysozyme C-terminal" evidence="9">
    <location>
        <begin position="279"/>
        <end position="319"/>
    </location>
</feature>
<dbReference type="SUPFAM" id="SSF55846">
    <property type="entry name" value="N-acetylmuramoyl-L-alanine amidase-like"/>
    <property type="match status" value="1"/>
</dbReference>
<evidence type="ECO:0000256" key="2">
    <source>
        <dbReference type="ARBA" id="ARBA00007553"/>
    </source>
</evidence>
<evidence type="ECO:0000259" key="9">
    <source>
        <dbReference type="SMART" id="SM01095"/>
    </source>
</evidence>
<dbReference type="GO" id="GO:0009253">
    <property type="term" value="P:peptidoglycan catabolic process"/>
    <property type="evidence" value="ECO:0007669"/>
    <property type="project" value="InterPro"/>
</dbReference>
<evidence type="ECO:0000256" key="4">
    <source>
        <dbReference type="ARBA" id="ARBA00022801"/>
    </source>
</evidence>
<dbReference type="InterPro" id="IPR002502">
    <property type="entry name" value="Amidase_domain"/>
</dbReference>
<evidence type="ECO:0000313" key="11">
    <source>
        <dbReference type="Proteomes" id="UP000464754"/>
    </source>
</evidence>
<dbReference type="PANTHER" id="PTHR30417:SF11">
    <property type="entry name" value="N-ACETYLMURAMOYL-L-ALANINE AMIDASE XLYA"/>
    <property type="match status" value="1"/>
</dbReference>
<keyword evidence="11" id="KW-1185">Reference proteome</keyword>
<evidence type="ECO:0000313" key="10">
    <source>
        <dbReference type="EMBL" id="BBK22712.1"/>
    </source>
</evidence>
<dbReference type="SMART" id="SM00644">
    <property type="entry name" value="Ami_2"/>
    <property type="match status" value="1"/>
</dbReference>
<evidence type="ECO:0000256" key="3">
    <source>
        <dbReference type="ARBA" id="ARBA00011901"/>
    </source>
</evidence>
<dbReference type="GO" id="GO:0008745">
    <property type="term" value="F:N-acetylmuramoyl-L-alanine amidase activity"/>
    <property type="evidence" value="ECO:0007669"/>
    <property type="project" value="UniProtKB-EC"/>
</dbReference>
<dbReference type="GO" id="GO:0030420">
    <property type="term" value="P:establishment of competence for transformation"/>
    <property type="evidence" value="ECO:0007669"/>
    <property type="project" value="UniProtKB-KW"/>
</dbReference>
<dbReference type="Proteomes" id="UP000464754">
    <property type="component" value="Chromosome"/>
</dbReference>
<evidence type="ECO:0000256" key="5">
    <source>
        <dbReference type="ARBA" id="ARBA00022969"/>
    </source>
</evidence>
<dbReference type="GO" id="GO:0009254">
    <property type="term" value="P:peptidoglycan turnover"/>
    <property type="evidence" value="ECO:0007669"/>
    <property type="project" value="TreeGrafter"/>
</dbReference>
<gene>
    <name evidence="10" type="ORF">Aargi30884_16150</name>
</gene>
<name>A0A6N4TKW0_9FIRM</name>
<dbReference type="GO" id="GO:0071555">
    <property type="term" value="P:cell wall organization"/>
    <property type="evidence" value="ECO:0007669"/>
    <property type="project" value="UniProtKB-KW"/>
</dbReference>
<dbReference type="Pfam" id="PF01510">
    <property type="entry name" value="Amidase_2"/>
    <property type="match status" value="1"/>
</dbReference>
<keyword evidence="7" id="KW-0961">Cell wall biogenesis/degradation</keyword>
<evidence type="ECO:0000256" key="7">
    <source>
        <dbReference type="ARBA" id="ARBA00023316"/>
    </source>
</evidence>
<reference evidence="11" key="1">
    <citation type="submission" date="2019-05" db="EMBL/GenBank/DDBJ databases">
        <title>Complete genome sequencing of Absiella argi strain JCM 30884.</title>
        <authorList>
            <person name="Sakamoto M."/>
            <person name="Murakami T."/>
            <person name="Mori H."/>
        </authorList>
    </citation>
    <scope>NUCLEOTIDE SEQUENCE [LARGE SCALE GENOMIC DNA]</scope>
    <source>
        <strain evidence="11">JCM 30884</strain>
    </source>
</reference>
<feature type="domain" description="Cpl-7 lysozyme C-terminal" evidence="9">
    <location>
        <begin position="226"/>
        <end position="267"/>
    </location>
</feature>
<protein>
    <recommendedName>
        <fullName evidence="3">N-acetylmuramoyl-L-alanine amidase</fullName>
        <ecNumber evidence="3">3.5.1.28</ecNumber>
    </recommendedName>
</protein>
<feature type="domain" description="N-acetylmuramoyl-L-alanine amidase" evidence="8">
    <location>
        <begin position="14"/>
        <end position="151"/>
    </location>
</feature>
<keyword evidence="5" id="KW-0749">Sporulation</keyword>
<dbReference type="SMART" id="SM01095">
    <property type="entry name" value="Cpl-7"/>
    <property type="match status" value="3"/>
</dbReference>
<dbReference type="AlphaFoldDB" id="A0A6N4TKW0"/>
<dbReference type="CDD" id="cd06583">
    <property type="entry name" value="PGRP"/>
    <property type="match status" value="1"/>
</dbReference>
<dbReference type="InterPro" id="IPR036505">
    <property type="entry name" value="Amidase/PGRP_sf"/>
</dbReference>
<dbReference type="RefSeq" id="WP_163051994.1">
    <property type="nucleotide sequence ID" value="NZ_AP019695.1"/>
</dbReference>
<proteinExistence type="inferred from homology"/>